<keyword evidence="2" id="KW-1185">Reference proteome</keyword>
<dbReference type="EMBL" id="LKBA01000023">
    <property type="protein sequence ID" value="KPN61966.1"/>
    <property type="molecule type" value="Genomic_DNA"/>
</dbReference>
<protein>
    <submittedName>
        <fullName evidence="1">Uncharacterized protein</fullName>
    </submittedName>
</protein>
<proteinExistence type="predicted"/>
<dbReference type="RefSeq" id="WP_055192616.1">
    <property type="nucleotide sequence ID" value="NZ_FPBS01000025.1"/>
</dbReference>
<dbReference type="Proteomes" id="UP000050471">
    <property type="component" value="Unassembled WGS sequence"/>
</dbReference>
<evidence type="ECO:0000313" key="1">
    <source>
        <dbReference type="EMBL" id="KPN61966.1"/>
    </source>
</evidence>
<reference evidence="1 2" key="1">
    <citation type="submission" date="2015-09" db="EMBL/GenBank/DDBJ databases">
        <title>Draft genome sequence of Aliiroseovarius crassostreae CV919-312TSm, the causative agent of Roseovarius Oyster Disease (formerly Juvenile Oyster Disease).</title>
        <authorList>
            <person name="Kessner L."/>
            <person name="Spinard E."/>
            <person name="Nelson D."/>
        </authorList>
    </citation>
    <scope>NUCLEOTIDE SEQUENCE [LARGE SCALE GENOMIC DNA]</scope>
    <source>
        <strain evidence="1 2">CV919-312</strain>
    </source>
</reference>
<sequence>MYDIGMKQETWWDYFDEDPNEEIGRQIEGLFGEPINIVMPRISWAYLDWMEVELGGNLKGFFQKCETIAIPHDESRNEAYRNAFYYNYIKRESKGLSRPPWCRAATKNEIAELLDGLVPMSD</sequence>
<name>A0A0P7JLJ2_9RHOB</name>
<comment type="caution">
    <text evidence="1">The sequence shown here is derived from an EMBL/GenBank/DDBJ whole genome shotgun (WGS) entry which is preliminary data.</text>
</comment>
<dbReference type="OrthoDB" id="9759295at2"/>
<organism evidence="1 2">
    <name type="scientific">Aliiroseovarius crassostreae</name>
    <dbReference type="NCBI Taxonomy" id="154981"/>
    <lineage>
        <taxon>Bacteria</taxon>
        <taxon>Pseudomonadati</taxon>
        <taxon>Pseudomonadota</taxon>
        <taxon>Alphaproteobacteria</taxon>
        <taxon>Rhodobacterales</taxon>
        <taxon>Paracoccaceae</taxon>
        <taxon>Aliiroseovarius</taxon>
    </lineage>
</organism>
<dbReference type="AlphaFoldDB" id="A0A0P7JLJ2"/>
<evidence type="ECO:0000313" key="2">
    <source>
        <dbReference type="Proteomes" id="UP000050471"/>
    </source>
</evidence>
<dbReference type="STRING" id="154981.AKJ29_04975"/>
<gene>
    <name evidence="1" type="ORF">AKJ29_04975</name>
</gene>
<accession>A0A0P7JLJ2</accession>